<dbReference type="Proteomes" id="UP000236752">
    <property type="component" value="Unassembled WGS sequence"/>
</dbReference>
<accession>A0A1H6AUW3</accession>
<dbReference type="RefSeq" id="WP_103911479.1">
    <property type="nucleotide sequence ID" value="NZ_FNUZ01000005.1"/>
</dbReference>
<keyword evidence="2" id="KW-1185">Reference proteome</keyword>
<reference evidence="1 2" key="1">
    <citation type="submission" date="2016-10" db="EMBL/GenBank/DDBJ databases">
        <authorList>
            <person name="de Groot N.N."/>
        </authorList>
    </citation>
    <scope>NUCLEOTIDE SEQUENCE [LARGE SCALE GENOMIC DNA]</scope>
    <source>
        <strain evidence="1 2">DSM 26915</strain>
    </source>
</reference>
<evidence type="ECO:0000313" key="1">
    <source>
        <dbReference type="EMBL" id="SEG52321.1"/>
    </source>
</evidence>
<dbReference type="PANTHER" id="PTHR48228">
    <property type="entry name" value="SUCCINYL-COA--D-CITRAMALATE COA-TRANSFERASE"/>
    <property type="match status" value="1"/>
</dbReference>
<organism evidence="1 2">
    <name type="scientific">Thalassococcus halodurans</name>
    <dbReference type="NCBI Taxonomy" id="373675"/>
    <lineage>
        <taxon>Bacteria</taxon>
        <taxon>Pseudomonadati</taxon>
        <taxon>Pseudomonadota</taxon>
        <taxon>Alphaproteobacteria</taxon>
        <taxon>Rhodobacterales</taxon>
        <taxon>Roseobacteraceae</taxon>
        <taxon>Thalassococcus</taxon>
    </lineage>
</organism>
<dbReference type="PANTHER" id="PTHR48228:SF5">
    <property type="entry name" value="ALPHA-METHYLACYL-COA RACEMASE"/>
    <property type="match status" value="1"/>
</dbReference>
<dbReference type="OrthoDB" id="9806585at2"/>
<evidence type="ECO:0000313" key="2">
    <source>
        <dbReference type="Proteomes" id="UP000236752"/>
    </source>
</evidence>
<keyword evidence="1" id="KW-0413">Isomerase</keyword>
<sequence>MTGILNGMRVVEGSAFVAVPLAGMTLAQMGAEVIRFDRIGGGLDAGRWPVAPNGESYFWAGMNKGKKSVAVDMKSREGRELISRIITAPGQDAGLFITNLAVKGWLDHETLSSQREDMITVTLKGDRDGNPQVDYTVNPMLGIPEMTGPEGHDAPVAHALPAWDIAAGHVVVQALLAAERHRLRTGAGQGVDLSLKDVAAATLGHLGLLGEATMTGRARPKAGNALYGAYGHDFLCADGKRVMVIGLTERQWKGLVKVTGTEAAMQRLASATGKNLADEGVRFALRHDITEILKPWFAYRPRVVVARELDAAGVTWAPFRTVPEALAEDPDLSEDNPMFKLMDQPGLGRFPVPGSPVNYTGFARQEPAPAAHLGAQTEEVLSEVAGLTDTEIQQLFDRGVVQDIGRRKTAA</sequence>
<dbReference type="EMBL" id="FNUZ01000005">
    <property type="protein sequence ID" value="SEG52321.1"/>
    <property type="molecule type" value="Genomic_DNA"/>
</dbReference>
<gene>
    <name evidence="1" type="ORF">SAMN04488045_3194</name>
</gene>
<dbReference type="Gene3D" id="3.40.50.10540">
    <property type="entry name" value="Crotonobetainyl-coa:carnitine coa-transferase, domain 1"/>
    <property type="match status" value="1"/>
</dbReference>
<dbReference type="AlphaFoldDB" id="A0A1H6AUW3"/>
<dbReference type="SUPFAM" id="SSF89796">
    <property type="entry name" value="CoA-transferase family III (CaiB/BaiF)"/>
    <property type="match status" value="1"/>
</dbReference>
<dbReference type="InterPro" id="IPR044855">
    <property type="entry name" value="CoA-Trfase_III_dom3_sf"/>
</dbReference>
<protein>
    <submittedName>
        <fullName evidence="1">2-methylfumaryl-CoA isomerase</fullName>
    </submittedName>
</protein>
<dbReference type="Pfam" id="PF02515">
    <property type="entry name" value="CoA_transf_3"/>
    <property type="match status" value="1"/>
</dbReference>
<dbReference type="InterPro" id="IPR050509">
    <property type="entry name" value="CoA-transferase_III"/>
</dbReference>
<dbReference type="Gene3D" id="3.30.1540.10">
    <property type="entry name" value="formyl-coa transferase, domain 3"/>
    <property type="match status" value="1"/>
</dbReference>
<dbReference type="GO" id="GO:0016853">
    <property type="term" value="F:isomerase activity"/>
    <property type="evidence" value="ECO:0007669"/>
    <property type="project" value="UniProtKB-KW"/>
</dbReference>
<dbReference type="InterPro" id="IPR023606">
    <property type="entry name" value="CoA-Trfase_III_dom_1_sf"/>
</dbReference>
<dbReference type="InterPro" id="IPR003673">
    <property type="entry name" value="CoA-Trfase_fam_III"/>
</dbReference>
<name>A0A1H6AUW3_9RHOB</name>
<proteinExistence type="predicted"/>